<dbReference type="Pfam" id="PF09721">
    <property type="entry name" value="Exosortase_EpsH"/>
    <property type="match status" value="1"/>
</dbReference>
<accession>A0ABT9A1I6</accession>
<protein>
    <submittedName>
        <fullName evidence="9">Exosortase</fullName>
        <ecNumber evidence="9">3.4.22.-</ecNumber>
    </submittedName>
</protein>
<keyword evidence="6 8" id="KW-1133">Transmembrane helix</keyword>
<comment type="caution">
    <text evidence="9">The sequence shown here is derived from an EMBL/GenBank/DDBJ whole genome shotgun (WGS) entry which is preliminary data.</text>
</comment>
<dbReference type="EMBL" id="JAUQSZ010000011">
    <property type="protein sequence ID" value="MDO7843684.1"/>
    <property type="molecule type" value="Genomic_DNA"/>
</dbReference>
<feature type="transmembrane region" description="Helical" evidence="8">
    <location>
        <begin position="81"/>
        <end position="97"/>
    </location>
</feature>
<keyword evidence="10" id="KW-1185">Reference proteome</keyword>
<dbReference type="InterPro" id="IPR019127">
    <property type="entry name" value="Exosortase"/>
</dbReference>
<evidence type="ECO:0000256" key="8">
    <source>
        <dbReference type="SAM" id="Phobius"/>
    </source>
</evidence>
<dbReference type="InterPro" id="IPR026392">
    <property type="entry name" value="Exo/Archaeosortase_dom"/>
</dbReference>
<evidence type="ECO:0000256" key="7">
    <source>
        <dbReference type="ARBA" id="ARBA00023136"/>
    </source>
</evidence>
<evidence type="ECO:0000256" key="5">
    <source>
        <dbReference type="ARBA" id="ARBA00022801"/>
    </source>
</evidence>
<proteinExistence type="predicted"/>
<dbReference type="NCBIfam" id="TIGR04178">
    <property type="entry name" value="exo_archaeo"/>
    <property type="match status" value="1"/>
</dbReference>
<feature type="transmembrane region" description="Helical" evidence="8">
    <location>
        <begin position="52"/>
        <end position="69"/>
    </location>
</feature>
<keyword evidence="5 9" id="KW-0378">Hydrolase</keyword>
<feature type="transmembrane region" description="Helical" evidence="8">
    <location>
        <begin position="222"/>
        <end position="248"/>
    </location>
</feature>
<keyword evidence="4 8" id="KW-0812">Transmembrane</keyword>
<evidence type="ECO:0000256" key="2">
    <source>
        <dbReference type="ARBA" id="ARBA00022475"/>
    </source>
</evidence>
<evidence type="ECO:0000256" key="3">
    <source>
        <dbReference type="ARBA" id="ARBA00022670"/>
    </source>
</evidence>
<reference evidence="9" key="1">
    <citation type="submission" date="2023-07" db="EMBL/GenBank/DDBJ databases">
        <authorList>
            <person name="Kim M.K."/>
        </authorList>
    </citation>
    <scope>NUCLEOTIDE SEQUENCE</scope>
    <source>
        <strain evidence="9">CA1-15</strain>
    </source>
</reference>
<evidence type="ECO:0000313" key="9">
    <source>
        <dbReference type="EMBL" id="MDO7843684.1"/>
    </source>
</evidence>
<feature type="transmembrane region" description="Helical" evidence="8">
    <location>
        <begin position="187"/>
        <end position="215"/>
    </location>
</feature>
<keyword evidence="3" id="KW-0645">Protease</keyword>
<dbReference type="NCBIfam" id="TIGR02602">
    <property type="entry name" value="8TM_EpsH"/>
    <property type="match status" value="1"/>
</dbReference>
<dbReference type="InterPro" id="IPR013426">
    <property type="entry name" value="EpsH-like"/>
</dbReference>
<organism evidence="9 10">
    <name type="scientific">Sphingomonas immobilis</name>
    <dbReference type="NCBI Taxonomy" id="3063997"/>
    <lineage>
        <taxon>Bacteria</taxon>
        <taxon>Pseudomonadati</taxon>
        <taxon>Pseudomonadota</taxon>
        <taxon>Alphaproteobacteria</taxon>
        <taxon>Sphingomonadales</taxon>
        <taxon>Sphingomonadaceae</taxon>
        <taxon>Sphingomonas</taxon>
    </lineage>
</organism>
<keyword evidence="7 8" id="KW-0472">Membrane</keyword>
<dbReference type="GO" id="GO:0016787">
    <property type="term" value="F:hydrolase activity"/>
    <property type="evidence" value="ECO:0007669"/>
    <property type="project" value="UniProtKB-KW"/>
</dbReference>
<comment type="subcellular location">
    <subcellularLocation>
        <location evidence="1">Cell membrane</location>
        <topology evidence="1">Multi-pass membrane protein</topology>
    </subcellularLocation>
</comment>
<evidence type="ECO:0000256" key="6">
    <source>
        <dbReference type="ARBA" id="ARBA00022989"/>
    </source>
</evidence>
<keyword evidence="2" id="KW-1003">Cell membrane</keyword>
<evidence type="ECO:0000256" key="4">
    <source>
        <dbReference type="ARBA" id="ARBA00022692"/>
    </source>
</evidence>
<feature type="transmembrane region" description="Helical" evidence="8">
    <location>
        <begin position="26"/>
        <end position="46"/>
    </location>
</feature>
<name>A0ABT9A1I6_9SPHN</name>
<gene>
    <name evidence="9" type="primary">xrt</name>
    <name evidence="9" type="ORF">Q5H94_15225</name>
</gene>
<dbReference type="Proteomes" id="UP001176468">
    <property type="component" value="Unassembled WGS sequence"/>
</dbReference>
<dbReference type="EC" id="3.4.22.-" evidence="9"/>
<feature type="transmembrane region" description="Helical" evidence="8">
    <location>
        <begin position="135"/>
        <end position="160"/>
    </location>
</feature>
<feature type="transmembrane region" description="Helical" evidence="8">
    <location>
        <begin position="260"/>
        <end position="284"/>
    </location>
</feature>
<feature type="transmembrane region" description="Helical" evidence="8">
    <location>
        <begin position="103"/>
        <end position="123"/>
    </location>
</feature>
<evidence type="ECO:0000256" key="1">
    <source>
        <dbReference type="ARBA" id="ARBA00004651"/>
    </source>
</evidence>
<evidence type="ECO:0000313" key="10">
    <source>
        <dbReference type="Proteomes" id="UP001176468"/>
    </source>
</evidence>
<dbReference type="RefSeq" id="WP_304562145.1">
    <property type="nucleotide sequence ID" value="NZ_JAUQSZ010000011.1"/>
</dbReference>
<sequence>MTATQALPRVESPAHPTQAWRRHWPLIAAGVLVAAPVLYGLATTVWTTEQGAHGPIILFTGLWLLLREGTALRPLFAPGKGWLAAILIVGGAPVLLLGHATGWAALAVAGAYVLLIAALYLVIGGRALARLWFPLVYLAFLIPPPQSVMAGITLALKLGIASRAVDVMSWAGFQVALSGPDMYIDQYQLVVAAACSGMNTLVSLMAIGLFYIYLLHRSDWRYALLLAALILPIAVAANFVRVLCLMLLMHYGGESWAEGLLHQAAGLFMFFVALGLLVGIDSLLAPLRHRLSR</sequence>